<evidence type="ECO:0000256" key="4">
    <source>
        <dbReference type="ARBA" id="ARBA00022825"/>
    </source>
</evidence>
<protein>
    <submittedName>
        <fullName evidence="9">S8 family serine peptidase</fullName>
    </submittedName>
</protein>
<dbReference type="GO" id="GO:0006508">
    <property type="term" value="P:proteolysis"/>
    <property type="evidence" value="ECO:0007669"/>
    <property type="project" value="UniProtKB-KW"/>
</dbReference>
<dbReference type="InterPro" id="IPR008965">
    <property type="entry name" value="CBM2/CBM3_carb-bd_dom_sf"/>
</dbReference>
<dbReference type="Proteomes" id="UP000679341">
    <property type="component" value="Chromosome"/>
</dbReference>
<keyword evidence="3 5" id="KW-0378">Hydrolase</keyword>
<dbReference type="AlphaFoldDB" id="A0A8T8LN83"/>
<dbReference type="GO" id="GO:0000272">
    <property type="term" value="P:polysaccharide catabolic process"/>
    <property type="evidence" value="ECO:0007669"/>
    <property type="project" value="InterPro"/>
</dbReference>
<dbReference type="PANTHER" id="PTHR43806:SF11">
    <property type="entry name" value="CEREVISIN-RELATED"/>
    <property type="match status" value="1"/>
</dbReference>
<dbReference type="Pfam" id="PF00404">
    <property type="entry name" value="Dockerin_1"/>
    <property type="match status" value="1"/>
</dbReference>
<dbReference type="CDD" id="cd08547">
    <property type="entry name" value="Type_II_cohesin"/>
    <property type="match status" value="1"/>
</dbReference>
<feature type="active site" description="Charge relay system" evidence="5">
    <location>
        <position position="348"/>
    </location>
</feature>
<feature type="region of interest" description="Disordered" evidence="7">
    <location>
        <begin position="998"/>
        <end position="1025"/>
    </location>
</feature>
<dbReference type="Gene3D" id="3.40.50.200">
    <property type="entry name" value="Peptidase S8/S53 domain"/>
    <property type="match status" value="1"/>
</dbReference>
<dbReference type="PROSITE" id="PS00018">
    <property type="entry name" value="EF_HAND_1"/>
    <property type="match status" value="1"/>
</dbReference>
<evidence type="ECO:0000259" key="8">
    <source>
        <dbReference type="PROSITE" id="PS51766"/>
    </source>
</evidence>
<evidence type="ECO:0000256" key="7">
    <source>
        <dbReference type="SAM" id="MobiDB-lite"/>
    </source>
</evidence>
<dbReference type="Pfam" id="PF13620">
    <property type="entry name" value="CarboxypepD_reg"/>
    <property type="match status" value="1"/>
</dbReference>
<feature type="domain" description="Dockerin" evidence="8">
    <location>
        <begin position="930"/>
        <end position="999"/>
    </location>
</feature>
<dbReference type="PROSITE" id="PS51766">
    <property type="entry name" value="DOCKERIN"/>
    <property type="match status" value="1"/>
</dbReference>
<evidence type="ECO:0000256" key="3">
    <source>
        <dbReference type="ARBA" id="ARBA00022801"/>
    </source>
</evidence>
<gene>
    <name evidence="9" type="ORF">J7656_02215</name>
</gene>
<proteinExistence type="inferred from homology"/>
<dbReference type="OrthoDB" id="341609at2157"/>
<keyword evidence="4 5" id="KW-0720">Serine protease</keyword>
<feature type="compositionally biased region" description="Polar residues" evidence="7">
    <location>
        <begin position="1003"/>
        <end position="1025"/>
    </location>
</feature>
<evidence type="ECO:0000256" key="1">
    <source>
        <dbReference type="ARBA" id="ARBA00011073"/>
    </source>
</evidence>
<dbReference type="GO" id="GO:0004553">
    <property type="term" value="F:hydrolase activity, hydrolyzing O-glycosyl compounds"/>
    <property type="evidence" value="ECO:0007669"/>
    <property type="project" value="InterPro"/>
</dbReference>
<name>A0A8T8LN83_9EURY</name>
<evidence type="ECO:0000256" key="5">
    <source>
        <dbReference type="PROSITE-ProRule" id="PRU01240"/>
    </source>
</evidence>
<dbReference type="SUPFAM" id="SSF63446">
    <property type="entry name" value="Type I dockerin domain"/>
    <property type="match status" value="1"/>
</dbReference>
<dbReference type="InterPro" id="IPR016134">
    <property type="entry name" value="Dockerin_dom"/>
</dbReference>
<feature type="active site" description="Charge relay system" evidence="5">
    <location>
        <position position="139"/>
    </location>
</feature>
<dbReference type="InterPro" id="IPR023827">
    <property type="entry name" value="Peptidase_S8_Asp-AS"/>
</dbReference>
<dbReference type="SUPFAM" id="SSF49464">
    <property type="entry name" value="Carboxypeptidase regulatory domain-like"/>
    <property type="match status" value="1"/>
</dbReference>
<dbReference type="InterPro" id="IPR002105">
    <property type="entry name" value="Dockerin_1_rpt"/>
</dbReference>
<dbReference type="Gene3D" id="1.10.1330.10">
    <property type="entry name" value="Dockerin domain"/>
    <property type="match status" value="1"/>
</dbReference>
<evidence type="ECO:0000313" key="9">
    <source>
        <dbReference type="EMBL" id="QUO48194.1"/>
    </source>
</evidence>
<dbReference type="InterPro" id="IPR022398">
    <property type="entry name" value="Peptidase_S8_His-AS"/>
</dbReference>
<dbReference type="PROSITE" id="PS00138">
    <property type="entry name" value="SUBTILASE_SER"/>
    <property type="match status" value="1"/>
</dbReference>
<dbReference type="Pfam" id="PF00963">
    <property type="entry name" value="Cohesin"/>
    <property type="match status" value="1"/>
</dbReference>
<dbReference type="Pfam" id="PF00082">
    <property type="entry name" value="Peptidase_S8"/>
    <property type="match status" value="1"/>
</dbReference>
<organism evidence="9 10">
    <name type="scientific">Halorubrum ruber</name>
    <dbReference type="NCBI Taxonomy" id="2982524"/>
    <lineage>
        <taxon>Archaea</taxon>
        <taxon>Methanobacteriati</taxon>
        <taxon>Methanobacteriota</taxon>
        <taxon>Stenosarchaea group</taxon>
        <taxon>Halobacteria</taxon>
        <taxon>Halobacteriales</taxon>
        <taxon>Haloferacaceae</taxon>
        <taxon>Halorubrum</taxon>
    </lineage>
</organism>
<keyword evidence="2 5" id="KW-0645">Protease</keyword>
<comment type="similarity">
    <text evidence="1 5 6">Belongs to the peptidase S8 family.</text>
</comment>
<dbReference type="SUPFAM" id="SSF52743">
    <property type="entry name" value="Subtilisin-like"/>
    <property type="match status" value="1"/>
</dbReference>
<dbReference type="PANTHER" id="PTHR43806">
    <property type="entry name" value="PEPTIDASE S8"/>
    <property type="match status" value="1"/>
</dbReference>
<dbReference type="InterPro" id="IPR023828">
    <property type="entry name" value="Peptidase_S8_Ser-AS"/>
</dbReference>
<evidence type="ECO:0000256" key="2">
    <source>
        <dbReference type="ARBA" id="ARBA00022670"/>
    </source>
</evidence>
<dbReference type="InterPro" id="IPR036439">
    <property type="entry name" value="Dockerin_dom_sf"/>
</dbReference>
<dbReference type="EMBL" id="CP073695">
    <property type="protein sequence ID" value="QUO48194.1"/>
    <property type="molecule type" value="Genomic_DNA"/>
</dbReference>
<dbReference type="PROSITE" id="PS51892">
    <property type="entry name" value="SUBTILASE"/>
    <property type="match status" value="1"/>
</dbReference>
<dbReference type="PROSITE" id="PS00136">
    <property type="entry name" value="SUBTILASE_ASP"/>
    <property type="match status" value="1"/>
</dbReference>
<dbReference type="InterPro" id="IPR008969">
    <property type="entry name" value="CarboxyPept-like_regulatory"/>
</dbReference>
<dbReference type="KEGG" id="hss:J7656_02215"/>
<keyword evidence="10" id="KW-1185">Reference proteome</keyword>
<dbReference type="InterPro" id="IPR000209">
    <property type="entry name" value="Peptidase_S8/S53_dom"/>
</dbReference>
<dbReference type="PROSITE" id="PS00137">
    <property type="entry name" value="SUBTILASE_HIS"/>
    <property type="match status" value="1"/>
</dbReference>
<dbReference type="InterPro" id="IPR015500">
    <property type="entry name" value="Peptidase_S8_subtilisin-rel"/>
</dbReference>
<accession>A0A8T8LN83</accession>
<dbReference type="Gene3D" id="2.60.40.680">
    <property type="match status" value="1"/>
</dbReference>
<dbReference type="GO" id="GO:0004252">
    <property type="term" value="F:serine-type endopeptidase activity"/>
    <property type="evidence" value="ECO:0007669"/>
    <property type="project" value="UniProtKB-UniRule"/>
</dbReference>
<dbReference type="PRINTS" id="PR00723">
    <property type="entry name" value="SUBTILISIN"/>
</dbReference>
<dbReference type="InterPro" id="IPR050131">
    <property type="entry name" value="Peptidase_S8_subtilisin-like"/>
</dbReference>
<dbReference type="CDD" id="cd14256">
    <property type="entry name" value="Dockerin_I"/>
    <property type="match status" value="1"/>
</dbReference>
<dbReference type="Gene3D" id="2.60.40.1120">
    <property type="entry name" value="Carboxypeptidase-like, regulatory domain"/>
    <property type="match status" value="1"/>
</dbReference>
<dbReference type="InterPro" id="IPR002102">
    <property type="entry name" value="Cohesin_dom"/>
</dbReference>
<feature type="active site" description="Charge relay system" evidence="5">
    <location>
        <position position="175"/>
    </location>
</feature>
<evidence type="ECO:0000256" key="6">
    <source>
        <dbReference type="RuleBase" id="RU003355"/>
    </source>
</evidence>
<evidence type="ECO:0000313" key="10">
    <source>
        <dbReference type="Proteomes" id="UP000679341"/>
    </source>
</evidence>
<dbReference type="InterPro" id="IPR018247">
    <property type="entry name" value="EF_Hand_1_Ca_BS"/>
</dbReference>
<reference evidence="9 10" key="1">
    <citation type="submission" date="2021-03" db="EMBL/GenBank/DDBJ databases">
        <title>Halorubrum sodomense MBLA0099, Whole genome shotgun sequencing.</title>
        <authorList>
            <person name="Seo M.-J."/>
            <person name="Cho E.-S."/>
            <person name="Hwang C.Y."/>
        </authorList>
    </citation>
    <scope>NUCLEOTIDE SEQUENCE [LARGE SCALE GENOMIC DNA]</scope>
    <source>
        <strain evidence="9 10">MBLA0099</strain>
    </source>
</reference>
<sequence length="1025" mass="106087">MIFRFDEIDRASLQGVTGQAAIRSMKQHSAATQQNFLRYAGSTEGIETVERFWIANAVLAEVDTDEVNIERVTEIKGVDRAHANFELTVPENLQQERASADDVRSASYNTTYGLDQINATEVWDEYDTQGEGVGVAVLDTGVDPDHPDINIDPDNFVEATEDGVENVDPYDSSDHGTHVSGTVVGGNASGEYIGVAPDAELYHGLVIPGGSGSFAQVASGMEWAANESGVDVVSMSLGAEGYFTEMIEPTQNIEAAGKVLVASAGNSYEGSSGSPGNVYESIAAGASNEDGGIASFSSGEEVDTEADWGDAAPSDWPDTYIVPDYAAPGVAVKSAQPGGGYQELSGTSMAAPHISGAYALMLSAAGDIDKSTATEALTETAWAPTEDPDPTRYGDGIIDIKEATDMVALEQEITGTVTDEDGSAIGGASVSTDQGFEATTNEDGEYTVLAETGNVTVTADAFGAESSSQTVEVGDNETVTANFSLGPALGVSLESGQASAVEGGQNVSATVQVANLETYTAELGDGFSAENATVYLNGNEIALGEPVDLGDYSGMATVTVETADGSSGDLSVVHTFEGAGDSLEVTTGPTEVFAEFTQVGVVDDDGEYGSDVASRAASQLPASYELTVIDADTAIDSTGEYDAFVVQQIDEENAEAFADATASVGVGTVYLDQWGSDSNGIEARSSAIGAPAEVDDDLGDESSYTNIATDHPVFDGIDSDTVQIHTGIDVSYFNGAEGTVLADAQFDGDTVPGSGAAVSEERWDVLGAGLGSTLFVNGDEFTEEANTILANMVEVAANPPEPAGTVEVTETTVSPGSNAEVTLQTDVSNVSGYEATIEFDPEKLQVEDVSGEDMADPVMEVDNENGVLFLTQAQAEGADAPEMASIEFEVVDMDNGEEAEVSLVGSESAVFGPDGDSYLTNWDNGHVTVLDGQLGDVNADGEITAGDAVIVQRYIAGLPTEVPDDQIEMLGDVNQDGQITSADVTYILQIVAGIEEPPEMNAADTQSSVTAPSVESTATPSAPAL</sequence>
<dbReference type="GO" id="GO:0030246">
    <property type="term" value="F:carbohydrate binding"/>
    <property type="evidence" value="ECO:0007669"/>
    <property type="project" value="InterPro"/>
</dbReference>
<dbReference type="InterPro" id="IPR036852">
    <property type="entry name" value="Peptidase_S8/S53_dom_sf"/>
</dbReference>
<dbReference type="SUPFAM" id="SSF49384">
    <property type="entry name" value="Carbohydrate-binding domain"/>
    <property type="match status" value="1"/>
</dbReference>